<reference evidence="2 3" key="1">
    <citation type="journal article" date="2015" name="Genome Announc.">
        <title>Complete Genome Sequence of Methylobacterium aquaticum Strain 22A, Isolated from Racomitrium japonicum Moss.</title>
        <authorList>
            <person name="Tani A."/>
            <person name="Ogura Y."/>
            <person name="Hayashi T."/>
            <person name="Kimbara K."/>
        </authorList>
    </citation>
    <scope>NUCLEOTIDE SEQUENCE [LARGE SCALE GENOMIC DNA]</scope>
    <source>
        <strain evidence="2 3">MA-22A</strain>
    </source>
</reference>
<protein>
    <submittedName>
        <fullName evidence="2">Uncharacterized protein</fullName>
    </submittedName>
</protein>
<dbReference type="STRING" id="270351.Maq22A_c03395"/>
<gene>
    <name evidence="2" type="ORF">Maq22A_c03395</name>
</gene>
<dbReference type="RefSeq" id="WP_244533437.1">
    <property type="nucleotide sequence ID" value="NZ_AP014704.1"/>
</dbReference>
<evidence type="ECO:0000256" key="1">
    <source>
        <dbReference type="SAM" id="MobiDB-lite"/>
    </source>
</evidence>
<dbReference type="PATRIC" id="fig|270351.10.peg.657"/>
<dbReference type="Proteomes" id="UP000061432">
    <property type="component" value="Chromosome"/>
</dbReference>
<reference evidence="3" key="2">
    <citation type="submission" date="2015-01" db="EMBL/GenBank/DDBJ databases">
        <title>Complete genome sequence of Methylobacterium aquaticum strain 22A.</title>
        <authorList>
            <person name="Tani A."/>
            <person name="Ogura Y."/>
            <person name="Hayashi T."/>
        </authorList>
    </citation>
    <scope>NUCLEOTIDE SEQUENCE [LARGE SCALE GENOMIC DNA]</scope>
    <source>
        <strain evidence="3">MA-22A</strain>
    </source>
</reference>
<sequence>MMTLHMMTSERDGQARQGRDEYAVEYAQTAGQQAAFFREQAEHHRRQAEQARVFADLSPGDDGAEQNRRAERLETLGRHGDTMAAAFEARARRL</sequence>
<proteinExistence type="predicted"/>
<accession>A0A0C6FBC4</accession>
<dbReference type="AlphaFoldDB" id="A0A0C6FBC4"/>
<dbReference type="KEGG" id="maqu:Maq22A_c03395"/>
<organism evidence="2 3">
    <name type="scientific">Methylobacterium aquaticum</name>
    <dbReference type="NCBI Taxonomy" id="270351"/>
    <lineage>
        <taxon>Bacteria</taxon>
        <taxon>Pseudomonadati</taxon>
        <taxon>Pseudomonadota</taxon>
        <taxon>Alphaproteobacteria</taxon>
        <taxon>Hyphomicrobiales</taxon>
        <taxon>Methylobacteriaceae</taxon>
        <taxon>Methylobacterium</taxon>
    </lineage>
</organism>
<feature type="region of interest" description="Disordered" evidence="1">
    <location>
        <begin position="43"/>
        <end position="67"/>
    </location>
</feature>
<dbReference type="EMBL" id="AP014704">
    <property type="protein sequence ID" value="BAQ44122.1"/>
    <property type="molecule type" value="Genomic_DNA"/>
</dbReference>
<name>A0A0C6FBC4_9HYPH</name>
<evidence type="ECO:0000313" key="2">
    <source>
        <dbReference type="EMBL" id="BAQ44122.1"/>
    </source>
</evidence>
<evidence type="ECO:0000313" key="3">
    <source>
        <dbReference type="Proteomes" id="UP000061432"/>
    </source>
</evidence>